<dbReference type="AlphaFoldDB" id="A0A6P1DCA2"/>
<dbReference type="EMBL" id="JAAGUZ010000040">
    <property type="protein sequence ID" value="NEW46002.1"/>
    <property type="molecule type" value="Genomic_DNA"/>
</dbReference>
<evidence type="ECO:0000313" key="3">
    <source>
        <dbReference type="Proteomes" id="UP000468928"/>
    </source>
</evidence>
<gene>
    <name evidence="1" type="ORF">GV789_16325</name>
    <name evidence="2" type="ORF">GV794_20565</name>
</gene>
<dbReference type="Gene3D" id="3.10.129.10">
    <property type="entry name" value="Hotdog Thioesterase"/>
    <property type="match status" value="1"/>
</dbReference>
<name>A0A6P1DCA2_9NOCA</name>
<evidence type="ECO:0000313" key="1">
    <source>
        <dbReference type="EMBL" id="NEW46002.1"/>
    </source>
</evidence>
<dbReference type="Proteomes" id="UP000470876">
    <property type="component" value="Unassembled WGS sequence"/>
</dbReference>
<evidence type="ECO:0000313" key="4">
    <source>
        <dbReference type="Proteomes" id="UP000470876"/>
    </source>
</evidence>
<evidence type="ECO:0008006" key="5">
    <source>
        <dbReference type="Google" id="ProtNLM"/>
    </source>
</evidence>
<organism evidence="1 3">
    <name type="scientific">Nocardia cyriacigeorgica</name>
    <dbReference type="NCBI Taxonomy" id="135487"/>
    <lineage>
        <taxon>Bacteria</taxon>
        <taxon>Bacillati</taxon>
        <taxon>Actinomycetota</taxon>
        <taxon>Actinomycetes</taxon>
        <taxon>Mycobacteriales</taxon>
        <taxon>Nocardiaceae</taxon>
        <taxon>Nocardia</taxon>
    </lineage>
</organism>
<dbReference type="SUPFAM" id="SSF54637">
    <property type="entry name" value="Thioesterase/thiol ester dehydrase-isomerase"/>
    <property type="match status" value="1"/>
</dbReference>
<reference evidence="3 4" key="1">
    <citation type="submission" date="2020-01" db="EMBL/GenBank/DDBJ databases">
        <title>Genetics and antimicrobial susceptibilities of Nocardia species isolated from the soil; a comparison with species isolated from humans.</title>
        <authorList>
            <person name="Carrasco G."/>
            <person name="Monzon S."/>
            <person name="Sansegundo M."/>
            <person name="Garcia E."/>
            <person name="Garrido N."/>
            <person name="Medina M.J."/>
            <person name="Villalon P."/>
            <person name="Ramirez-Arocha A.C."/>
            <person name="Jimenez P."/>
            <person name="Cuesta I."/>
            <person name="Valdezate S."/>
        </authorList>
    </citation>
    <scope>NUCLEOTIDE SEQUENCE [LARGE SCALE GENOMIC DNA]</scope>
    <source>
        <strain evidence="1 3">CNM20110639</strain>
        <strain evidence="2 4">CNM20110649</strain>
    </source>
</reference>
<dbReference type="InterPro" id="IPR029069">
    <property type="entry name" value="HotDog_dom_sf"/>
</dbReference>
<dbReference type="EMBL" id="JAAGUX010000043">
    <property type="protein sequence ID" value="NEW58028.1"/>
    <property type="molecule type" value="Genomic_DNA"/>
</dbReference>
<comment type="caution">
    <text evidence="1">The sequence shown here is derived from an EMBL/GenBank/DDBJ whole genome shotgun (WGS) entry which is preliminary data.</text>
</comment>
<protein>
    <recommendedName>
        <fullName evidence="5">Thioesterase family protein</fullName>
    </recommendedName>
</protein>
<sequence length="202" mass="21468">MVAAHVHGTPPRQVRVMLRAPAPLDVPLVLREGSLYDGDTVIAETSEGAFEREAPDAVSLDDARTAAAAYENDSEMFRYCFVCGTARPDGLRIAPGAVRDGVVAAPWMPTDSVPIDETLLWAAMDCPGGWALPGMLERPALLGSMTAHVLDLPAVGEQCVVVGADQGEQGRKAFASTAVYGANGRLLGRAEQIWIRLNRASN</sequence>
<evidence type="ECO:0000313" key="2">
    <source>
        <dbReference type="EMBL" id="NEW58028.1"/>
    </source>
</evidence>
<accession>A0A6P1DCA2</accession>
<keyword evidence="4" id="KW-1185">Reference proteome</keyword>
<proteinExistence type="predicted"/>
<dbReference type="Proteomes" id="UP000468928">
    <property type="component" value="Unassembled WGS sequence"/>
</dbReference>